<sequence length="1961" mass="228892">MEKDNSIYLQLGDIIEIDAPSNPDINQHNFLIDYIDSLKIKMIDELSGDKITLKINEDGILSDESINSISILDRPENNSYARQNKLLPETYIDIYFGGDLPITITGEITNLEEDLIEVKTYDNGELIYIDFGYKGIPEDIPIDKIIIRPKPESKENVIISDDKIIQESKDDDIDETIISVPIEGIKEKLRDVILDADQIEFGPSLGDFTQIVEVSEERKRYSLDTQVNDLLDELLSSVPSAERTRKVLNNIHIQIERFKQLREYFSQFDANGNAVLPIKKGADYKPLVKQLQELNQKLYWILPIAQNQKKIYHDEPLDLDTLQQKYSSENADVINLTVANSLINLYDVRENYKSNNDNYTSYIRKLNPLLTPFSSFEFNDSLTYQEVNDNIEAVMDNLNDFYSSVYTRGEIRTKKFLITKYNLGLKKLKTTYVTSSVLKTKQVPLTNNDTISIKAFLTLPSPLMTFSNVNLPSTTIYDKSNLNRSFVSYWKIFRENLLIQTKYIDNLNESIEFDEHDYLKTSTQYLLSESNNDPDKYQKYLNTIIPKTRVLFNLVKKYIDGKLTLVSIVNYLQPFLIYLDDISFKQYEEIIGFIEQKILEYKKNYLERKNQFSAISKNIIDYQYESILYKILKGRMELSGLIMDNYGFDVNYKYKGSTKDNYILSNSEILRKMMNIDFTSSYNTTLSLLNLDLYTPFDFDTLFEQKKNEFDINLKKEDVQNECKQYVLTKRYIDLSDLLEDNETPIYFDKKYDPTVYDIINEYQTEQSQMDDKTFKNFLTEKLIQNIGLNKNDAKYEATSMIEGKRKVIDDQYAVLEIDSIDNVKFFYYKRENNIWVKDETIPANSFYGTNELFCNVQQKCININNTCADTSYASELVRADLLKQMSDEFDNQYEIDLNKYKKQINKKFSYQFEKVKKLKTINNFLLFKYELKHIAYSKDVEEEDIITSPFIKARDAILGQSDIVKRNTDIVKFVTKATRPYNESLEESPYWLYCVETNTQLLPTFIATLANVFVMNGDYHETLNIIKKEQGANIDDTTWCKYTGYMIEKIALNTDEEYEDSGFKMVSREILESDAGAALLQSANITQPIILSNPKAKLINNVITVLAQKLGLNLDEQRENIINHVLLALDETVDSIEVFEEKQKTKKKKQTYEDVFNASLLTFTLSYISLYISVSIPSLQSKKTFPGCKKSFQGYPVTGDEDLSNIEYVACIAASIESKTYPWKSLPKNKDKIKISLKKTFDAYILRKTEVQALIEQKKNYLLQNEDDTIPIDLDIKRWINFLPPLQKIEQKTPSNLSNEFKNEFKENLKSGSKIQFEKISTINSKVINFSMAIIKAINSVVEKEKLLLTNNSNTPFLQNACCNSGEFVTIDYFNNKDKNINIYNGIVNYLYNILFDVRNMTQPALLLDIKDTNITFPPLSNEFSEDTIYKAFIEYCNFNNSFPINEKLISFCLNKPDEYDKNASINDKIELLKKEGANYSLETFIELINEVNKMNIVKLDLIHNDTSNIQQMRDLIKNMIDTNYFLDKKFLNLLNDTLDSYSISLEDNTSSRELKNWLGNEIELLSNNVKNFIYKYSYETQRENNKIIDCIINMLDFNLISNNYFMDQEDETLYKAILFVKNAIFSFIYVFPDIIINNVDYSSIKIPDHWKLSDKHVSDVKEFVKNIYNPLIKFYNDTNIFPLIIQNQNELKDLFKLIELTNLYANIIKLNGDEIKSILDNRLIKQLFQYYLLFVINNLINKTDDLSLISSEQLKKREVEDLITTDVVVEEELTGEITEIDIVRGEQKNIKEKVSALITTLFQIICKEKNKINLNGMMIKEQINRAKDKERHKITTALHDMDKEQRQIENLFKNHRLERWNKGQQKGLTQYVGKTYDEEREQREADEILDKQLQERELLGQGLTADREIARLEHEEVQLVENRIDQDVYSLQHLPEDDDYEEGIDDAYHLVYNEDDYDE</sequence>
<name>A0A6C0CJG7_9ZZZZ</name>
<organism evidence="1">
    <name type="scientific">viral metagenome</name>
    <dbReference type="NCBI Taxonomy" id="1070528"/>
    <lineage>
        <taxon>unclassified sequences</taxon>
        <taxon>metagenomes</taxon>
        <taxon>organismal metagenomes</taxon>
    </lineage>
</organism>
<accession>A0A6C0CJG7</accession>
<proteinExistence type="predicted"/>
<protein>
    <submittedName>
        <fullName evidence="1">Uncharacterized protein</fullName>
    </submittedName>
</protein>
<dbReference type="EMBL" id="MN739426">
    <property type="protein sequence ID" value="QHT04302.1"/>
    <property type="molecule type" value="Genomic_DNA"/>
</dbReference>
<evidence type="ECO:0000313" key="1">
    <source>
        <dbReference type="EMBL" id="QHT04302.1"/>
    </source>
</evidence>
<reference evidence="1" key="1">
    <citation type="journal article" date="2020" name="Nature">
        <title>Giant virus diversity and host interactions through global metagenomics.</title>
        <authorList>
            <person name="Schulz F."/>
            <person name="Roux S."/>
            <person name="Paez-Espino D."/>
            <person name="Jungbluth S."/>
            <person name="Walsh D.A."/>
            <person name="Denef V.J."/>
            <person name="McMahon K.D."/>
            <person name="Konstantinidis K.T."/>
            <person name="Eloe-Fadrosh E.A."/>
            <person name="Kyrpides N.C."/>
            <person name="Woyke T."/>
        </authorList>
    </citation>
    <scope>NUCLEOTIDE SEQUENCE</scope>
    <source>
        <strain evidence="1">GVMAG-M-3300021185-45</strain>
    </source>
</reference>